<name>A0A4S8MGD3_DENBC</name>
<evidence type="ECO:0000313" key="2">
    <source>
        <dbReference type="EMBL" id="THV01697.1"/>
    </source>
</evidence>
<evidence type="ECO:0000313" key="3">
    <source>
        <dbReference type="Proteomes" id="UP000297245"/>
    </source>
</evidence>
<keyword evidence="3" id="KW-1185">Reference proteome</keyword>
<accession>A0A4S8MGD3</accession>
<proteinExistence type="predicted"/>
<sequence length="267" mass="28711">MTQMTHDEQENATLLASMAATDEGTALRVLRKHNGSVEEAANALLSGDRGSSPQKVTGVDPSATVIDLTAEDNDEEMNRTLQMSMNDAGGAGGHLQTTTYFGPSNRPPDANWAIVPSNVAPQPAIQEDENLKEASIKSILVEPDNEAPPPTEDMIRDEDGRPRPVALRPDDLVYASLVLHALFHVPQVRQRLSRFKLSSADQILQEDSAAPPEQKKGLVTCHARVVSAATPVCSFSMHLYLGSLIHSEDNSFKGVVALGCVPVDLSL</sequence>
<organism evidence="2 3">
    <name type="scientific">Dendrothele bispora (strain CBS 962.96)</name>
    <dbReference type="NCBI Taxonomy" id="1314807"/>
    <lineage>
        <taxon>Eukaryota</taxon>
        <taxon>Fungi</taxon>
        <taxon>Dikarya</taxon>
        <taxon>Basidiomycota</taxon>
        <taxon>Agaricomycotina</taxon>
        <taxon>Agaricomycetes</taxon>
        <taxon>Agaricomycetidae</taxon>
        <taxon>Agaricales</taxon>
        <taxon>Agaricales incertae sedis</taxon>
        <taxon>Dendrothele</taxon>
    </lineage>
</organism>
<dbReference type="Proteomes" id="UP000297245">
    <property type="component" value="Unassembled WGS sequence"/>
</dbReference>
<dbReference type="CDD" id="cd14279">
    <property type="entry name" value="CUE"/>
    <property type="match status" value="1"/>
</dbReference>
<gene>
    <name evidence="2" type="ORF">K435DRAFT_853558</name>
</gene>
<dbReference type="EMBL" id="ML179086">
    <property type="protein sequence ID" value="THV01697.1"/>
    <property type="molecule type" value="Genomic_DNA"/>
</dbReference>
<dbReference type="AlphaFoldDB" id="A0A4S8MGD3"/>
<evidence type="ECO:0000256" key="1">
    <source>
        <dbReference type="SAM" id="MobiDB-lite"/>
    </source>
</evidence>
<evidence type="ECO:0008006" key="4">
    <source>
        <dbReference type="Google" id="ProtNLM"/>
    </source>
</evidence>
<feature type="region of interest" description="Disordered" evidence="1">
    <location>
        <begin position="142"/>
        <end position="163"/>
    </location>
</feature>
<protein>
    <recommendedName>
        <fullName evidence="4">UBA domain-containing protein</fullName>
    </recommendedName>
</protein>
<reference evidence="2 3" key="1">
    <citation type="journal article" date="2019" name="Nat. Ecol. Evol.">
        <title>Megaphylogeny resolves global patterns of mushroom evolution.</title>
        <authorList>
            <person name="Varga T."/>
            <person name="Krizsan K."/>
            <person name="Foldi C."/>
            <person name="Dima B."/>
            <person name="Sanchez-Garcia M."/>
            <person name="Sanchez-Ramirez S."/>
            <person name="Szollosi G.J."/>
            <person name="Szarkandi J.G."/>
            <person name="Papp V."/>
            <person name="Albert L."/>
            <person name="Andreopoulos W."/>
            <person name="Angelini C."/>
            <person name="Antonin V."/>
            <person name="Barry K.W."/>
            <person name="Bougher N.L."/>
            <person name="Buchanan P."/>
            <person name="Buyck B."/>
            <person name="Bense V."/>
            <person name="Catcheside P."/>
            <person name="Chovatia M."/>
            <person name="Cooper J."/>
            <person name="Damon W."/>
            <person name="Desjardin D."/>
            <person name="Finy P."/>
            <person name="Geml J."/>
            <person name="Haridas S."/>
            <person name="Hughes K."/>
            <person name="Justo A."/>
            <person name="Karasinski D."/>
            <person name="Kautmanova I."/>
            <person name="Kiss B."/>
            <person name="Kocsube S."/>
            <person name="Kotiranta H."/>
            <person name="LaButti K.M."/>
            <person name="Lechner B.E."/>
            <person name="Liimatainen K."/>
            <person name="Lipzen A."/>
            <person name="Lukacs Z."/>
            <person name="Mihaltcheva S."/>
            <person name="Morgado L.N."/>
            <person name="Niskanen T."/>
            <person name="Noordeloos M.E."/>
            <person name="Ohm R.A."/>
            <person name="Ortiz-Santana B."/>
            <person name="Ovrebo C."/>
            <person name="Racz N."/>
            <person name="Riley R."/>
            <person name="Savchenko A."/>
            <person name="Shiryaev A."/>
            <person name="Soop K."/>
            <person name="Spirin V."/>
            <person name="Szebenyi C."/>
            <person name="Tomsovsky M."/>
            <person name="Tulloss R.E."/>
            <person name="Uehling J."/>
            <person name="Grigoriev I.V."/>
            <person name="Vagvolgyi C."/>
            <person name="Papp T."/>
            <person name="Martin F.M."/>
            <person name="Miettinen O."/>
            <person name="Hibbett D.S."/>
            <person name="Nagy L.G."/>
        </authorList>
    </citation>
    <scope>NUCLEOTIDE SEQUENCE [LARGE SCALE GENOMIC DNA]</scope>
    <source>
        <strain evidence="2 3">CBS 962.96</strain>
    </source>
</reference>
<feature type="compositionally biased region" description="Basic and acidic residues" evidence="1">
    <location>
        <begin position="153"/>
        <end position="162"/>
    </location>
</feature>
<dbReference type="OrthoDB" id="443682at2759"/>